<evidence type="ECO:0000313" key="3">
    <source>
        <dbReference type="EMBL" id="MDQ9169978.1"/>
    </source>
</evidence>
<dbReference type="InterPro" id="IPR025403">
    <property type="entry name" value="TgpA-like_C"/>
</dbReference>
<dbReference type="InterPro" id="IPR021878">
    <property type="entry name" value="TgpA_N"/>
</dbReference>
<keyword evidence="1" id="KW-0812">Transmembrane</keyword>
<dbReference type="Gene3D" id="3.10.620.30">
    <property type="match status" value="1"/>
</dbReference>
<keyword evidence="1" id="KW-0472">Membrane</keyword>
<dbReference type="InterPro" id="IPR052901">
    <property type="entry name" value="Bact_TGase-like"/>
</dbReference>
<name>A0ABU1BLX4_9BURK</name>
<accession>A0ABU1BLX4</accession>
<gene>
    <name evidence="3" type="ORF">Q8A64_06085</name>
</gene>
<dbReference type="RefSeq" id="WP_338435898.1">
    <property type="nucleotide sequence ID" value="NZ_JAUYVH010000002.1"/>
</dbReference>
<feature type="transmembrane region" description="Helical" evidence="1">
    <location>
        <begin position="182"/>
        <end position="204"/>
    </location>
</feature>
<dbReference type="Pfam" id="PF01841">
    <property type="entry name" value="Transglut_core"/>
    <property type="match status" value="1"/>
</dbReference>
<evidence type="ECO:0000259" key="2">
    <source>
        <dbReference type="SMART" id="SM00460"/>
    </source>
</evidence>
<feature type="transmembrane region" description="Helical" evidence="1">
    <location>
        <begin position="152"/>
        <end position="170"/>
    </location>
</feature>
<organism evidence="3 4">
    <name type="scientific">Keguizhuia sedimenti</name>
    <dbReference type="NCBI Taxonomy" id="3064264"/>
    <lineage>
        <taxon>Bacteria</taxon>
        <taxon>Pseudomonadati</taxon>
        <taxon>Pseudomonadota</taxon>
        <taxon>Betaproteobacteria</taxon>
        <taxon>Burkholderiales</taxon>
        <taxon>Oxalobacteraceae</taxon>
        <taxon>Keguizhuia</taxon>
    </lineage>
</organism>
<dbReference type="Proteomes" id="UP001225596">
    <property type="component" value="Unassembled WGS sequence"/>
</dbReference>
<feature type="transmembrane region" description="Helical" evidence="1">
    <location>
        <begin position="578"/>
        <end position="601"/>
    </location>
</feature>
<dbReference type="InterPro" id="IPR002931">
    <property type="entry name" value="Transglutaminase-like"/>
</dbReference>
<proteinExistence type="predicted"/>
<evidence type="ECO:0000313" key="4">
    <source>
        <dbReference type="Proteomes" id="UP001225596"/>
    </source>
</evidence>
<dbReference type="SMART" id="SM00460">
    <property type="entry name" value="TGc"/>
    <property type="match status" value="1"/>
</dbReference>
<evidence type="ECO:0000256" key="1">
    <source>
        <dbReference type="SAM" id="Phobius"/>
    </source>
</evidence>
<dbReference type="Pfam" id="PF13559">
    <property type="entry name" value="DUF4129"/>
    <property type="match status" value="1"/>
</dbReference>
<dbReference type="PANTHER" id="PTHR42736:SF1">
    <property type="entry name" value="PROTEIN-GLUTAMINE GAMMA-GLUTAMYLTRANSFERASE"/>
    <property type="match status" value="1"/>
</dbReference>
<keyword evidence="1" id="KW-1133">Transmembrane helix</keyword>
<sequence length="695" mass="77745">MMTPASASPFSFLRSVLRPFSRPFSRPLSRDKADTLLLLAACALVMAPHAAHIPVWSTALCCMLLIWRGWITFRGNRMPPRWILLPIALLSVAGVYWSYRTFFGREPGVAMLVILLALKLLEMRAKRDLFVILFLSFFLVLTQFFYSQSILAALVMFAAVILLLAAQLSFQYTGVVPPLRQRLLLSAKIFALAVPLTLVLFVLFPRIQGPLWGLPSDAQSGRSGLSNTMSPGNISKLAMSEEIAFRVKFLDASGPTQEKLYWRGPVLGEFDGRNWTPLPARMNQAGPITVRPQSTPIRYQVTMEPSSQRSLFALELVQDVPQIAGTPTRLMSDLQILAREPITQRIRYEASSNLDYLLQPDETDRSLRNWLRLPAGYNPGAMDYASRLRRQFPQDGDIVNAVLRFFREEKFSYTLEPPALGRNTVDEFLFTTRAGFCEHYSSAFVVLMRAAGIPARVVTGYQGGEINAVDGFMTVRQSDAHAWAEVWLKNRGWVRIDPTSAVAPERVTRNLSTAIPQRALGGLIQLDRTRADAWLAGIRSLRHNWDALNNAWNQWVLDYSLAKQQSLLQSLGFANPDWRILGALLAGFGSLALLVTALPLVRNRVKTAPVDVLYSALCKRLAQRGFARAPHEGPRAYRMRLANSTIDMPAQQKTAIMRFLELYESARYAPGPSQSGKTNDAALITQLKSLLASCR</sequence>
<feature type="transmembrane region" description="Helical" evidence="1">
    <location>
        <begin position="79"/>
        <end position="97"/>
    </location>
</feature>
<feature type="transmembrane region" description="Helical" evidence="1">
    <location>
        <begin position="128"/>
        <end position="146"/>
    </location>
</feature>
<dbReference type="PANTHER" id="PTHR42736">
    <property type="entry name" value="PROTEIN-GLUTAMINE GAMMA-GLUTAMYLTRANSFERASE"/>
    <property type="match status" value="1"/>
</dbReference>
<keyword evidence="4" id="KW-1185">Reference proteome</keyword>
<reference evidence="3 4" key="1">
    <citation type="submission" date="2023-08" db="EMBL/GenBank/DDBJ databases">
        <title>Oxalobacteraceae gen .nov., isolated from river sludge outside the plant.</title>
        <authorList>
            <person name="Zhao S.Y."/>
        </authorList>
    </citation>
    <scope>NUCLEOTIDE SEQUENCE [LARGE SCALE GENOMIC DNA]</scope>
    <source>
        <strain evidence="3 4">R-40</strain>
    </source>
</reference>
<dbReference type="SUPFAM" id="SSF54001">
    <property type="entry name" value="Cysteine proteinases"/>
    <property type="match status" value="1"/>
</dbReference>
<feature type="transmembrane region" description="Helical" evidence="1">
    <location>
        <begin position="36"/>
        <end position="67"/>
    </location>
</feature>
<dbReference type="Pfam" id="PF11992">
    <property type="entry name" value="TgpA_N"/>
    <property type="match status" value="1"/>
</dbReference>
<comment type="caution">
    <text evidence="3">The sequence shown here is derived from an EMBL/GenBank/DDBJ whole genome shotgun (WGS) entry which is preliminary data.</text>
</comment>
<dbReference type="EMBL" id="JAUYVH010000002">
    <property type="protein sequence ID" value="MDQ9169978.1"/>
    <property type="molecule type" value="Genomic_DNA"/>
</dbReference>
<dbReference type="InterPro" id="IPR038765">
    <property type="entry name" value="Papain-like_cys_pep_sf"/>
</dbReference>
<feature type="domain" description="Transglutaminase-like" evidence="2">
    <location>
        <begin position="429"/>
        <end position="500"/>
    </location>
</feature>
<protein>
    <submittedName>
        <fullName evidence="3">DUF3488 and transglutaminase-like domain-containing protein</fullName>
    </submittedName>
</protein>